<protein>
    <submittedName>
        <fullName evidence="3">Sjoegren syndrome nuclear autoantigen 1</fullName>
    </submittedName>
</protein>
<evidence type="ECO:0000256" key="2">
    <source>
        <dbReference type="SAM" id="MobiDB-lite"/>
    </source>
</evidence>
<feature type="coiled-coil region" evidence="1">
    <location>
        <begin position="96"/>
        <end position="149"/>
    </location>
</feature>
<feature type="region of interest" description="Disordered" evidence="2">
    <location>
        <begin position="207"/>
        <end position="228"/>
    </location>
</feature>
<dbReference type="OrthoDB" id="6380131at2759"/>
<keyword evidence="4" id="KW-1185">Reference proteome</keyword>
<evidence type="ECO:0000313" key="3">
    <source>
        <dbReference type="EMBL" id="KAF0314597.1"/>
    </source>
</evidence>
<feature type="region of interest" description="Disordered" evidence="2">
    <location>
        <begin position="253"/>
        <end position="272"/>
    </location>
</feature>
<dbReference type="GO" id="GO:0036064">
    <property type="term" value="C:ciliary basal body"/>
    <property type="evidence" value="ECO:0007669"/>
    <property type="project" value="TreeGrafter"/>
</dbReference>
<evidence type="ECO:0000256" key="1">
    <source>
        <dbReference type="SAM" id="Coils"/>
    </source>
</evidence>
<reference evidence="3 4" key="1">
    <citation type="submission" date="2019-07" db="EMBL/GenBank/DDBJ databases">
        <title>Draft genome assembly of a fouling barnacle, Amphibalanus amphitrite (Darwin, 1854): The first reference genome for Thecostraca.</title>
        <authorList>
            <person name="Kim W."/>
        </authorList>
    </citation>
    <scope>NUCLEOTIDE SEQUENCE [LARGE SCALE GENOMIC DNA]</scope>
    <source>
        <strain evidence="3">SNU_AA5</strain>
        <tissue evidence="3">Soma without cirri and trophi</tissue>
    </source>
</reference>
<sequence length="315" mass="34619">MVISVTLVQYSIGRLRWSSRVVTDSSGLSDSQPSKPNPSCHEMGMSAALVLPTANSPQSCWAAAPALTAAPVRRQIGSAMSQHGAALQTFNIELVKTTAREERHRQQLERQAAELQSQLDRCTASLRHKQQLSKEYNRIIAEAEGAYQKILESSQALLSVVKRETVAPGPRTRPWGPLPTLREILSTEARLIRDILVETGRVTRDDMLKKKKKKKHRPKDATESVFSEDESETRGVTVGRQCVIGVIGGAPSPAGCQTASRRRSEWPSDRGSNRDRVWAVGCLFRVCSGLWVRLWGGTGGEDLQVEMGLGVEPVT</sequence>
<dbReference type="PANTHER" id="PTHR28661">
    <property type="entry name" value="SJOEGREN SYNDROME NUCLEAR AUTOANTIGEN 1"/>
    <property type="match status" value="1"/>
</dbReference>
<organism evidence="3 4">
    <name type="scientific">Amphibalanus amphitrite</name>
    <name type="common">Striped barnacle</name>
    <name type="synonym">Balanus amphitrite</name>
    <dbReference type="NCBI Taxonomy" id="1232801"/>
    <lineage>
        <taxon>Eukaryota</taxon>
        <taxon>Metazoa</taxon>
        <taxon>Ecdysozoa</taxon>
        <taxon>Arthropoda</taxon>
        <taxon>Crustacea</taxon>
        <taxon>Multicrustacea</taxon>
        <taxon>Cirripedia</taxon>
        <taxon>Thoracica</taxon>
        <taxon>Thoracicalcarea</taxon>
        <taxon>Balanomorpha</taxon>
        <taxon>Balanoidea</taxon>
        <taxon>Balanidae</taxon>
        <taxon>Amphibalaninae</taxon>
        <taxon>Amphibalanus</taxon>
    </lineage>
</organism>
<name>A0A6A4X5P5_AMPAM</name>
<dbReference type="InterPro" id="IPR033362">
    <property type="entry name" value="SSNA1_fam"/>
</dbReference>
<dbReference type="AlphaFoldDB" id="A0A6A4X5P5"/>
<proteinExistence type="predicted"/>
<comment type="caution">
    <text evidence="3">The sequence shown here is derived from an EMBL/GenBank/DDBJ whole genome shotgun (WGS) entry which is preliminary data.</text>
</comment>
<dbReference type="EMBL" id="VIIS01000010">
    <property type="protein sequence ID" value="KAF0314597.1"/>
    <property type="molecule type" value="Genomic_DNA"/>
</dbReference>
<accession>A0A6A4X5P5</accession>
<feature type="compositionally biased region" description="Basic and acidic residues" evidence="2">
    <location>
        <begin position="262"/>
        <end position="272"/>
    </location>
</feature>
<dbReference type="PANTHER" id="PTHR28661:SF1">
    <property type="entry name" value="MICROTUBULE NUCLEATION FACTOR SSNA1"/>
    <property type="match status" value="1"/>
</dbReference>
<feature type="compositionally biased region" description="Basic residues" evidence="2">
    <location>
        <begin position="209"/>
        <end position="218"/>
    </location>
</feature>
<gene>
    <name evidence="3" type="primary">SSNA1</name>
    <name evidence="3" type="ORF">FJT64_014935</name>
</gene>
<keyword evidence="1" id="KW-0175">Coiled coil</keyword>
<dbReference type="GO" id="GO:0005813">
    <property type="term" value="C:centrosome"/>
    <property type="evidence" value="ECO:0007669"/>
    <property type="project" value="TreeGrafter"/>
</dbReference>
<dbReference type="Proteomes" id="UP000440578">
    <property type="component" value="Unassembled WGS sequence"/>
</dbReference>
<evidence type="ECO:0000313" key="4">
    <source>
        <dbReference type="Proteomes" id="UP000440578"/>
    </source>
</evidence>